<keyword evidence="1" id="KW-0812">Transmembrane</keyword>
<keyword evidence="4" id="KW-1185">Reference proteome</keyword>
<dbReference type="OrthoDB" id="6181167at2759"/>
<feature type="transmembrane region" description="Helical" evidence="1">
    <location>
        <begin position="307"/>
        <end position="328"/>
    </location>
</feature>
<dbReference type="InterPro" id="IPR003599">
    <property type="entry name" value="Ig_sub"/>
</dbReference>
<name>A0A8S3TEH3_MYTED</name>
<accession>A0A8S3TEH3</accession>
<feature type="domain" description="Immunoglobulin" evidence="2">
    <location>
        <begin position="35"/>
        <end position="144"/>
    </location>
</feature>
<evidence type="ECO:0000313" key="3">
    <source>
        <dbReference type="EMBL" id="CAG2229375.1"/>
    </source>
</evidence>
<dbReference type="Proteomes" id="UP000683360">
    <property type="component" value="Unassembled WGS sequence"/>
</dbReference>
<organism evidence="3 4">
    <name type="scientific">Mytilus edulis</name>
    <name type="common">Blue mussel</name>
    <dbReference type="NCBI Taxonomy" id="6550"/>
    <lineage>
        <taxon>Eukaryota</taxon>
        <taxon>Metazoa</taxon>
        <taxon>Spiralia</taxon>
        <taxon>Lophotrochozoa</taxon>
        <taxon>Mollusca</taxon>
        <taxon>Bivalvia</taxon>
        <taxon>Autobranchia</taxon>
        <taxon>Pteriomorphia</taxon>
        <taxon>Mytilida</taxon>
        <taxon>Mytiloidea</taxon>
        <taxon>Mytilidae</taxon>
        <taxon>Mytilinae</taxon>
        <taxon>Mytilus</taxon>
    </lineage>
</organism>
<comment type="caution">
    <text evidence="3">The sequence shown here is derived from an EMBL/GenBank/DDBJ whole genome shotgun (WGS) entry which is preliminary data.</text>
</comment>
<keyword evidence="1" id="KW-1133">Transmembrane helix</keyword>
<dbReference type="EMBL" id="CAJPWZ010002024">
    <property type="protein sequence ID" value="CAG2229375.1"/>
    <property type="molecule type" value="Genomic_DNA"/>
</dbReference>
<evidence type="ECO:0000259" key="2">
    <source>
        <dbReference type="SMART" id="SM00409"/>
    </source>
</evidence>
<gene>
    <name evidence="3" type="ORF">MEDL_42271</name>
</gene>
<protein>
    <recommendedName>
        <fullName evidence="2">Immunoglobulin domain-containing protein</fullName>
    </recommendedName>
</protein>
<dbReference type="AlphaFoldDB" id="A0A8S3TEH3"/>
<proteinExistence type="predicted"/>
<dbReference type="SMART" id="SM00409">
    <property type="entry name" value="IG"/>
    <property type="match status" value="1"/>
</dbReference>
<dbReference type="Gene3D" id="2.60.40.10">
    <property type="entry name" value="Immunoglobulins"/>
    <property type="match status" value="1"/>
</dbReference>
<keyword evidence="1" id="KW-0472">Membrane</keyword>
<sequence>MNIYSSILKLLYTSVFKLLMICVFYSLGQQSFSTDRRIFVGRNETVILNCTCFNKNESSWRVLKYPRVTARETDATDERYIPYTQGLLLNPKLMNSNIDIVGDNKSGECNLIIRNFSNYDEGTYKCDFWKNGNIYTDTYHVQIRKLKSKNKSHENDGIYTCQATNGMIGANRRLAQKGSILINNKVPPIFVSSNNEVQDGRFGQKFNLTVMLYNKFGRIQAYISKLNESLNISANKQLILTHELSHNVNITVSGIKVTFQMILDKDDDFTNYTIKACNEEGCNEFIVQIILQDYDESKPTHKFDDCWVIMGSIVGGIVIFCIALHIYFAH</sequence>
<feature type="transmembrane region" description="Helical" evidence="1">
    <location>
        <begin position="6"/>
        <end position="27"/>
    </location>
</feature>
<evidence type="ECO:0000313" key="4">
    <source>
        <dbReference type="Proteomes" id="UP000683360"/>
    </source>
</evidence>
<dbReference type="InterPro" id="IPR036179">
    <property type="entry name" value="Ig-like_dom_sf"/>
</dbReference>
<reference evidence="3" key="1">
    <citation type="submission" date="2021-03" db="EMBL/GenBank/DDBJ databases">
        <authorList>
            <person name="Bekaert M."/>
        </authorList>
    </citation>
    <scope>NUCLEOTIDE SEQUENCE</scope>
</reference>
<dbReference type="InterPro" id="IPR013783">
    <property type="entry name" value="Ig-like_fold"/>
</dbReference>
<dbReference type="SUPFAM" id="SSF48726">
    <property type="entry name" value="Immunoglobulin"/>
    <property type="match status" value="1"/>
</dbReference>
<evidence type="ECO:0000256" key="1">
    <source>
        <dbReference type="SAM" id="Phobius"/>
    </source>
</evidence>